<dbReference type="SUPFAM" id="SSF56954">
    <property type="entry name" value="Outer membrane efflux proteins (OEP)"/>
    <property type="match status" value="1"/>
</dbReference>
<dbReference type="RefSeq" id="WP_041505510.1">
    <property type="nucleotide sequence ID" value="NZ_JPIU01000049.1"/>
</dbReference>
<dbReference type="Gene3D" id="1.20.1600.10">
    <property type="entry name" value="Outer membrane efflux proteins (OEP)"/>
    <property type="match status" value="1"/>
</dbReference>
<evidence type="ECO:0000256" key="1">
    <source>
        <dbReference type="ARBA" id="ARBA00007613"/>
    </source>
</evidence>
<dbReference type="PANTHER" id="PTHR30203:SF24">
    <property type="entry name" value="BLR4935 PROTEIN"/>
    <property type="match status" value="1"/>
</dbReference>
<name>A0A0C3RDK4_9PORP</name>
<evidence type="ECO:0000313" key="4">
    <source>
        <dbReference type="EMBL" id="KIO42874.1"/>
    </source>
</evidence>
<reference evidence="4 5" key="1">
    <citation type="submission" date="2014-07" db="EMBL/GenBank/DDBJ databases">
        <title>Porphyromonadaceae bacterium OUH 308042 = ATCC BAA-2681 = DSM 28342 draft genome.</title>
        <authorList>
            <person name="Sydenham T.V."/>
            <person name="Hasman H."/>
            <person name="Justensen U.S."/>
        </authorList>
    </citation>
    <scope>NUCLEOTIDE SEQUENCE [LARGE SCALE GENOMIC DNA]</scope>
    <source>
        <strain evidence="4 5">OUH 308042</strain>
    </source>
</reference>
<protein>
    <submittedName>
        <fullName evidence="4">Transporter</fullName>
    </submittedName>
</protein>
<sequence length="396" mass="45287">MRNYYLSLIITGLAMLTTGVHAQNSIHRVLKEIEGNNKTLQAKEKLTDAQKLETQTGKYLENPTAEFEKMWGNRNNPESEYSFTFKQALDFPSVYGQKNKLAELKSTTLDYQLAAYRQQLLLTAKQTCIEIIYLRKQKEVLDKRLKNAEQLATIYQRRVESGDANQLEINKIQLELLAARNQSRLNAAALSTAELQLYNLNGNIPIEFNDFEYPETVVILDLDAIYRAYLATDPNMKNLIGEQEVANQEVKVSRSLTLPKFDLGYKRNASGNNVSANGFVIGISIPLFENKNTVKRAKAQAAFVTTTIEESRLNLRSSLQQLYEQAETLQTSRNEYAALLKHQRNVELLNKALQAGQLSIVDYFTELTTLYDSLQSFLDVERDYYNLLAQLYQYEL</sequence>
<dbReference type="PANTHER" id="PTHR30203">
    <property type="entry name" value="OUTER MEMBRANE CATION EFFLUX PROTEIN"/>
    <property type="match status" value="1"/>
</dbReference>
<dbReference type="Proteomes" id="UP000031980">
    <property type="component" value="Unassembled WGS sequence"/>
</dbReference>
<proteinExistence type="inferred from homology"/>
<evidence type="ECO:0000313" key="5">
    <source>
        <dbReference type="Proteomes" id="UP000031980"/>
    </source>
</evidence>
<keyword evidence="5" id="KW-1185">Reference proteome</keyword>
<evidence type="ECO:0000256" key="3">
    <source>
        <dbReference type="SAM" id="SignalP"/>
    </source>
</evidence>
<dbReference type="AlphaFoldDB" id="A0A0C3RDK4"/>
<feature type="coiled-coil region" evidence="2">
    <location>
        <begin position="131"/>
        <end position="158"/>
    </location>
</feature>
<dbReference type="InterPro" id="IPR003423">
    <property type="entry name" value="OMP_efflux"/>
</dbReference>
<dbReference type="EMBL" id="JPIU01000049">
    <property type="protein sequence ID" value="KIO42874.1"/>
    <property type="molecule type" value="Genomic_DNA"/>
</dbReference>
<evidence type="ECO:0000256" key="2">
    <source>
        <dbReference type="SAM" id="Coils"/>
    </source>
</evidence>
<comment type="caution">
    <text evidence="4">The sequence shown here is derived from an EMBL/GenBank/DDBJ whole genome shotgun (WGS) entry which is preliminary data.</text>
</comment>
<feature type="chain" id="PRO_5002181026" evidence="3">
    <location>
        <begin position="23"/>
        <end position="396"/>
    </location>
</feature>
<gene>
    <name evidence="4" type="ORF">BA92_13495</name>
</gene>
<accession>A0A0C3RDK4</accession>
<dbReference type="InterPro" id="IPR010131">
    <property type="entry name" value="MdtP/NodT-like"/>
</dbReference>
<organism evidence="4 5">
    <name type="scientific">Sanguibacteroides justesenii</name>
    <dbReference type="NCBI Taxonomy" id="1547597"/>
    <lineage>
        <taxon>Bacteria</taxon>
        <taxon>Pseudomonadati</taxon>
        <taxon>Bacteroidota</taxon>
        <taxon>Bacteroidia</taxon>
        <taxon>Bacteroidales</taxon>
        <taxon>Porphyromonadaceae</taxon>
        <taxon>Sanguibacteroides</taxon>
    </lineage>
</organism>
<feature type="signal peptide" evidence="3">
    <location>
        <begin position="1"/>
        <end position="22"/>
    </location>
</feature>
<comment type="similarity">
    <text evidence="1">Belongs to the outer membrane factor (OMF) (TC 1.B.17) family.</text>
</comment>
<dbReference type="Pfam" id="PF02321">
    <property type="entry name" value="OEP"/>
    <property type="match status" value="1"/>
</dbReference>
<dbReference type="GO" id="GO:0015562">
    <property type="term" value="F:efflux transmembrane transporter activity"/>
    <property type="evidence" value="ECO:0007669"/>
    <property type="project" value="InterPro"/>
</dbReference>
<keyword evidence="2" id="KW-0175">Coiled coil</keyword>
<keyword evidence="3" id="KW-0732">Signal</keyword>